<evidence type="ECO:0000313" key="1">
    <source>
        <dbReference type="EMBL" id="EHP38216.1"/>
    </source>
</evidence>
<gene>
    <name evidence="1" type="ORF">OR16_38302</name>
</gene>
<dbReference type="PATRIC" id="fig|1127483.3.peg.7627"/>
<reference evidence="1 2" key="1">
    <citation type="journal article" date="2012" name="J. Bacteriol.">
        <title>De Novo Genome Project of Cupriavidus basilensis OR16.</title>
        <authorList>
            <person name="Cserhati M."/>
            <person name="Kriszt B."/>
            <person name="Szoboszlay S."/>
            <person name="Toth A."/>
            <person name="Szabo I."/>
            <person name="Tancsics A."/>
            <person name="Nagy I."/>
            <person name="Horvath B."/>
            <person name="Nagy I."/>
            <person name="Kukolya J."/>
        </authorList>
    </citation>
    <scope>NUCLEOTIDE SEQUENCE [LARGE SCALE GENOMIC DNA]</scope>
    <source>
        <strain evidence="1 2">OR16</strain>
    </source>
</reference>
<dbReference type="RefSeq" id="WP_006163714.1">
    <property type="nucleotide sequence ID" value="NZ_AHJE01000138.1"/>
</dbReference>
<name>H1SGX1_9BURK</name>
<comment type="caution">
    <text evidence="1">The sequence shown here is derived from an EMBL/GenBank/DDBJ whole genome shotgun (WGS) entry which is preliminary data.</text>
</comment>
<sequence length="163" mass="17339">IGGGGLVDGSPQEASRLPIGIERKLYRLVPTSDGGAKDGKPAEAAAAGTAGLTFSAKPVKPGDKLDSNTLYVDEIVLSPRQGTYRYGLVEAPLPPGGEVEGTTWGLRIDGLPDPDNKVTGLQPFQRAVTYEMGMLSYHQPVVSLERPVVLRQLVRFSLPLTVE</sequence>
<feature type="non-terminal residue" evidence="1">
    <location>
        <position position="1"/>
    </location>
</feature>
<organism evidence="1 2">
    <name type="scientific">Cupriavidus basilensis OR16</name>
    <dbReference type="NCBI Taxonomy" id="1127483"/>
    <lineage>
        <taxon>Bacteria</taxon>
        <taxon>Pseudomonadati</taxon>
        <taxon>Pseudomonadota</taxon>
        <taxon>Betaproteobacteria</taxon>
        <taxon>Burkholderiales</taxon>
        <taxon>Burkholderiaceae</taxon>
        <taxon>Cupriavidus</taxon>
    </lineage>
</organism>
<dbReference type="Proteomes" id="UP000005808">
    <property type="component" value="Unassembled WGS sequence"/>
</dbReference>
<evidence type="ECO:0000313" key="2">
    <source>
        <dbReference type="Proteomes" id="UP000005808"/>
    </source>
</evidence>
<protein>
    <submittedName>
        <fullName evidence="1">Alpha-2-macroglobulin family protein</fullName>
    </submittedName>
</protein>
<dbReference type="AlphaFoldDB" id="H1SGX1"/>
<accession>H1SGX1</accession>
<proteinExistence type="predicted"/>
<dbReference type="EMBL" id="AHJE01000138">
    <property type="protein sequence ID" value="EHP38216.1"/>
    <property type="molecule type" value="Genomic_DNA"/>
</dbReference>